<feature type="region of interest" description="Disordered" evidence="6">
    <location>
        <begin position="86"/>
        <end position="105"/>
    </location>
</feature>
<dbReference type="Proteomes" id="UP001501447">
    <property type="component" value="Unassembled WGS sequence"/>
</dbReference>
<evidence type="ECO:0000313" key="8">
    <source>
        <dbReference type="EMBL" id="GAA2623599.1"/>
    </source>
</evidence>
<evidence type="ECO:0000256" key="5">
    <source>
        <dbReference type="SAM" id="Coils"/>
    </source>
</evidence>
<dbReference type="Gene3D" id="3.90.1720.10">
    <property type="entry name" value="endopeptidase domain like (from Nostoc punctiforme)"/>
    <property type="match status" value="1"/>
</dbReference>
<accession>A0ABN3QE87</accession>
<feature type="coiled-coil region" evidence="5">
    <location>
        <begin position="194"/>
        <end position="253"/>
    </location>
</feature>
<evidence type="ECO:0000313" key="9">
    <source>
        <dbReference type="Proteomes" id="UP001501447"/>
    </source>
</evidence>
<comment type="caution">
    <text evidence="8">The sequence shown here is derived from an EMBL/GenBank/DDBJ whole genome shotgun (WGS) entry which is preliminary data.</text>
</comment>
<reference evidence="8 9" key="1">
    <citation type="journal article" date="2019" name="Int. J. Syst. Evol. Microbiol.">
        <title>The Global Catalogue of Microorganisms (GCM) 10K type strain sequencing project: providing services to taxonomists for standard genome sequencing and annotation.</title>
        <authorList>
            <consortium name="The Broad Institute Genomics Platform"/>
            <consortium name="The Broad Institute Genome Sequencing Center for Infectious Disease"/>
            <person name="Wu L."/>
            <person name="Ma J."/>
        </authorList>
    </citation>
    <scope>NUCLEOTIDE SEQUENCE [LARGE SCALE GENOMIC DNA]</scope>
    <source>
        <strain evidence="8 9">JCM 16373</strain>
    </source>
</reference>
<dbReference type="InterPro" id="IPR000064">
    <property type="entry name" value="NLP_P60_dom"/>
</dbReference>
<feature type="compositionally biased region" description="Basic and acidic residues" evidence="6">
    <location>
        <begin position="59"/>
        <end position="80"/>
    </location>
</feature>
<dbReference type="PANTHER" id="PTHR47359:SF3">
    <property type="entry name" value="NLP_P60 DOMAIN-CONTAINING PROTEIN-RELATED"/>
    <property type="match status" value="1"/>
</dbReference>
<feature type="domain" description="NlpC/P60" evidence="7">
    <location>
        <begin position="272"/>
        <end position="388"/>
    </location>
</feature>
<dbReference type="Pfam" id="PF00877">
    <property type="entry name" value="NLPC_P60"/>
    <property type="match status" value="1"/>
</dbReference>
<evidence type="ECO:0000259" key="7">
    <source>
        <dbReference type="PROSITE" id="PS51935"/>
    </source>
</evidence>
<evidence type="ECO:0000256" key="1">
    <source>
        <dbReference type="ARBA" id="ARBA00007074"/>
    </source>
</evidence>
<proteinExistence type="inferred from homology"/>
<organism evidence="8 9">
    <name type="scientific">Streptomyces axinellae</name>
    <dbReference type="NCBI Taxonomy" id="552788"/>
    <lineage>
        <taxon>Bacteria</taxon>
        <taxon>Bacillati</taxon>
        <taxon>Actinomycetota</taxon>
        <taxon>Actinomycetes</taxon>
        <taxon>Kitasatosporales</taxon>
        <taxon>Streptomycetaceae</taxon>
        <taxon>Streptomyces</taxon>
    </lineage>
</organism>
<dbReference type="EMBL" id="BAAARJ010000013">
    <property type="protein sequence ID" value="GAA2623599.1"/>
    <property type="molecule type" value="Genomic_DNA"/>
</dbReference>
<comment type="similarity">
    <text evidence="1">Belongs to the peptidase C40 family.</text>
</comment>
<keyword evidence="4" id="KW-0788">Thiol protease</keyword>
<evidence type="ECO:0000256" key="2">
    <source>
        <dbReference type="ARBA" id="ARBA00022670"/>
    </source>
</evidence>
<sequence length="388" mass="41936">MPGTRGTSAPRDAQGTHGARVRGMRGALVVACATALLAGSALGTAHAEPRTPGPGKPGPRAEPDNPRPDEPHLGKPDLERIRKDIERLHDRAESATDAYNAAEDKVEKQQKAIVQLAKRIDSTQGKLDKLTTTAGAMARAQYRSGGMPDEARLMLADDPASFLHDVSLVRKGQQATRGVLGSLGKTRATLEDYAADATDEWKKLEKNRKKKKAAKKKITAQLKKAESIESGLKEKERERLRRLESRAARAAQAKWLRSGAIKGLEKSAAKASPAGRRAIAWASRQIGKDYVWGAEGPDTFDCSGLTMRAWGAAGKRIPRTSQEQWKQLPRVPVGKMRPGDLIIYKKDASHVGIYVGDGALLHAPRTGRQVTVEGAGTMPILGVVRPDK</sequence>
<protein>
    <submittedName>
        <fullName evidence="8">C40 family peptidase</fullName>
    </submittedName>
</protein>
<dbReference type="PANTHER" id="PTHR47359">
    <property type="entry name" value="PEPTIDOGLYCAN DL-ENDOPEPTIDASE CWLO"/>
    <property type="match status" value="1"/>
</dbReference>
<dbReference type="InterPro" id="IPR038765">
    <property type="entry name" value="Papain-like_cys_pep_sf"/>
</dbReference>
<dbReference type="SUPFAM" id="SSF54001">
    <property type="entry name" value="Cysteine proteinases"/>
    <property type="match status" value="1"/>
</dbReference>
<keyword evidence="5" id="KW-0175">Coiled coil</keyword>
<dbReference type="PROSITE" id="PS51935">
    <property type="entry name" value="NLPC_P60"/>
    <property type="match status" value="1"/>
</dbReference>
<keyword evidence="2" id="KW-0645">Protease</keyword>
<evidence type="ECO:0000256" key="4">
    <source>
        <dbReference type="ARBA" id="ARBA00022807"/>
    </source>
</evidence>
<keyword evidence="3" id="KW-0378">Hydrolase</keyword>
<evidence type="ECO:0000256" key="3">
    <source>
        <dbReference type="ARBA" id="ARBA00022801"/>
    </source>
</evidence>
<keyword evidence="9" id="KW-1185">Reference proteome</keyword>
<dbReference type="Gene3D" id="1.20.120.330">
    <property type="entry name" value="Nucleotidyltransferases domain 2"/>
    <property type="match status" value="1"/>
</dbReference>
<dbReference type="InterPro" id="IPR051794">
    <property type="entry name" value="PG_Endopeptidase_C40"/>
</dbReference>
<evidence type="ECO:0000256" key="6">
    <source>
        <dbReference type="SAM" id="MobiDB-lite"/>
    </source>
</evidence>
<gene>
    <name evidence="8" type="ORF">GCM10009863_42490</name>
</gene>
<name>A0ABN3QE87_9ACTN</name>
<feature type="region of interest" description="Disordered" evidence="6">
    <location>
        <begin position="1"/>
        <end position="21"/>
    </location>
</feature>
<feature type="region of interest" description="Disordered" evidence="6">
    <location>
        <begin position="43"/>
        <end position="80"/>
    </location>
</feature>